<dbReference type="SUPFAM" id="SSF56112">
    <property type="entry name" value="Protein kinase-like (PK-like)"/>
    <property type="match status" value="1"/>
</dbReference>
<dbReference type="GO" id="GO:0004674">
    <property type="term" value="F:protein serine/threonine kinase activity"/>
    <property type="evidence" value="ECO:0007669"/>
    <property type="project" value="TreeGrafter"/>
</dbReference>
<protein>
    <recommendedName>
        <fullName evidence="6">Protein kinase domain-containing protein</fullName>
    </recommendedName>
</protein>
<dbReference type="GO" id="GO:0005524">
    <property type="term" value="F:ATP binding"/>
    <property type="evidence" value="ECO:0007669"/>
    <property type="project" value="UniProtKB-KW"/>
</dbReference>
<dbReference type="Pfam" id="PF00069">
    <property type="entry name" value="Pkinase"/>
    <property type="match status" value="1"/>
</dbReference>
<dbReference type="InterPro" id="IPR011009">
    <property type="entry name" value="Kinase-like_dom_sf"/>
</dbReference>
<evidence type="ECO:0000256" key="3">
    <source>
        <dbReference type="ARBA" id="ARBA00022777"/>
    </source>
</evidence>
<dbReference type="EMBL" id="CAADRP010000002">
    <property type="protein sequence ID" value="VFU21478.1"/>
    <property type="molecule type" value="Genomic_DNA"/>
</dbReference>
<feature type="compositionally biased region" description="Basic and acidic residues" evidence="5">
    <location>
        <begin position="610"/>
        <end position="629"/>
    </location>
</feature>
<dbReference type="InterPro" id="IPR050660">
    <property type="entry name" value="NEK_Ser/Thr_kinase"/>
</dbReference>
<gene>
    <name evidence="7" type="ORF">SVIM_LOCUS13735</name>
</gene>
<keyword evidence="3" id="KW-0418">Kinase</keyword>
<dbReference type="InterPro" id="IPR056453">
    <property type="entry name" value="HTH_DNAJC9"/>
</dbReference>
<organism evidence="7">
    <name type="scientific">Salix viminalis</name>
    <name type="common">Common osier</name>
    <name type="synonym">Basket willow</name>
    <dbReference type="NCBI Taxonomy" id="40686"/>
    <lineage>
        <taxon>Eukaryota</taxon>
        <taxon>Viridiplantae</taxon>
        <taxon>Streptophyta</taxon>
        <taxon>Embryophyta</taxon>
        <taxon>Tracheophyta</taxon>
        <taxon>Spermatophyta</taxon>
        <taxon>Magnoliopsida</taxon>
        <taxon>eudicotyledons</taxon>
        <taxon>Gunneridae</taxon>
        <taxon>Pentapetalae</taxon>
        <taxon>rosids</taxon>
        <taxon>fabids</taxon>
        <taxon>Malpighiales</taxon>
        <taxon>Salicaceae</taxon>
        <taxon>Saliceae</taxon>
        <taxon>Salix</taxon>
    </lineage>
</organism>
<name>A0A6N2KDT4_SALVM</name>
<dbReference type="SMART" id="SM00220">
    <property type="entry name" value="S_TKc"/>
    <property type="match status" value="1"/>
</dbReference>
<dbReference type="GO" id="GO:0007017">
    <property type="term" value="P:microtubule-based process"/>
    <property type="evidence" value="ECO:0007669"/>
    <property type="project" value="TreeGrafter"/>
</dbReference>
<evidence type="ECO:0000256" key="2">
    <source>
        <dbReference type="ARBA" id="ARBA00022741"/>
    </source>
</evidence>
<feature type="region of interest" description="Disordered" evidence="5">
    <location>
        <begin position="1"/>
        <end position="49"/>
    </location>
</feature>
<dbReference type="Gene3D" id="3.30.200.20">
    <property type="entry name" value="Phosphorylase Kinase, domain 1"/>
    <property type="match status" value="1"/>
</dbReference>
<feature type="compositionally biased region" description="Basic and acidic residues" evidence="5">
    <location>
        <begin position="799"/>
        <end position="809"/>
    </location>
</feature>
<evidence type="ECO:0000256" key="5">
    <source>
        <dbReference type="SAM" id="MobiDB-lite"/>
    </source>
</evidence>
<feature type="region of interest" description="Disordered" evidence="5">
    <location>
        <begin position="769"/>
        <end position="834"/>
    </location>
</feature>
<sequence>MGRKGKKARVSRQVEEEMRNSEVDEEMESEVEGEEHQEHMRQSSANEKSLYEDAKEKFQQLQKVISILGDEEKRAVYDQTGCVDDTDLAGDVVQNLKDFLRTFYKKVTEADIEEFEANYRGSDSEKRDLIDLYKEWKGNMSRIFCSMLCSDPKLDSHRFKDILDEAISAGEVKRTKAYQKWAKRISETKPPTNPLKRREKSKKEPEADLFAIISERQSKRKNQVKNLLKKNLKRYRRNWKAAAGLPRSRIKSLFFKTFWMQNLDPVKGLYGHFFDNSAFHVFNLHKAMETISCLMSANLDNAEGETPHPITPHGCFNSLSTHLFSISFTHLGLMEADTTEVKSKMEDYEVIEQIGRGAFGSAFLVLHKTEKKKYLRKKIRLAKQTEKFKRTAHQEMNLIAKLNNSYILEYKDSWVDKGNCVCIVTGYCEGGDMAAIIKKARGIFFPEEKLCKWLAQLLLAVDYLHSNRVLHRDLKCSNIFLTKENDIRLGDFGLAKLLNTEDLASSVVGTPNYMCPELLADIPYGYKSDIWSLGYGWSYQQNKQILHFSSSNCVFLLAAAELLRHPHLQPYLLRCRNASSVFLPIFPINNSKEKTRRKSLPAKLSFGKDKEVFASKQPENEHPFERNVEAQRGNLPQNDKPTSMSSTEYSLENKMVDPTSCSVEVSDGPKDSSTDSETSVCNGEKQADCSSAPQKDGNEIESTSESTPNSQHEADCSSLPQKDGTEIESTSESTPNSQHEEEPSALHFQDLQEIDVKIVTSKDQATFCSREFPEEAQTEGQGDTVDETRKLEMPCLSRANHDASSDDKSPPSTVNEPYAEALQKPESPDVFTESTHTVYLSSESNDVLPCKDEIQTKPENTNCSMDTEKDDIHAMTNAQLLSTLAALTGDEAKSEWENPSQQRADALESLLELCARLLKQEKIDELAGVLKPFGEEMAKNDTREAPIKDPTTGKVADAPLAGEGAGAEISSAAKAAVMEAATRTAQEIFFKSMMQNARVMLAASTCLGDEERVLIRFALCRSEWFQMVVNAYL</sequence>
<keyword evidence="4" id="KW-0067">ATP-binding</keyword>
<dbReference type="InterPro" id="IPR000719">
    <property type="entry name" value="Prot_kinase_dom"/>
</dbReference>
<feature type="compositionally biased region" description="Polar residues" evidence="5">
    <location>
        <begin position="634"/>
        <end position="650"/>
    </location>
</feature>
<reference evidence="7" key="1">
    <citation type="submission" date="2019-03" db="EMBL/GenBank/DDBJ databases">
        <authorList>
            <person name="Mank J."/>
            <person name="Almeida P."/>
        </authorList>
    </citation>
    <scope>NUCLEOTIDE SEQUENCE</scope>
    <source>
        <strain evidence="7">78183</strain>
    </source>
</reference>
<dbReference type="InterPro" id="IPR008271">
    <property type="entry name" value="Ser/Thr_kinase_AS"/>
</dbReference>
<evidence type="ECO:0000256" key="1">
    <source>
        <dbReference type="ARBA" id="ARBA00022679"/>
    </source>
</evidence>
<feature type="compositionally biased region" description="Polar residues" evidence="5">
    <location>
        <begin position="700"/>
        <end position="711"/>
    </location>
</feature>
<evidence type="ECO:0000256" key="4">
    <source>
        <dbReference type="ARBA" id="ARBA00022840"/>
    </source>
</evidence>
<feature type="compositionally biased region" description="Basic and acidic residues" evidence="5">
    <location>
        <begin position="12"/>
        <end position="22"/>
    </location>
</feature>
<feature type="compositionally biased region" description="Polar residues" evidence="5">
    <location>
        <begin position="727"/>
        <end position="737"/>
    </location>
</feature>
<dbReference type="PANTHER" id="PTHR43671:SF63">
    <property type="entry name" value="SERINE_THREONINE-PROTEIN KINASE NEK6 ISOFORM X1"/>
    <property type="match status" value="1"/>
</dbReference>
<dbReference type="PANTHER" id="PTHR43671">
    <property type="entry name" value="SERINE/THREONINE-PROTEIN KINASE NEK"/>
    <property type="match status" value="1"/>
</dbReference>
<feature type="compositionally biased region" description="Acidic residues" evidence="5">
    <location>
        <begin position="23"/>
        <end position="33"/>
    </location>
</feature>
<feature type="domain" description="Protein kinase" evidence="6">
    <location>
        <begin position="348"/>
        <end position="625"/>
    </location>
</feature>
<dbReference type="Gene3D" id="1.10.510.10">
    <property type="entry name" value="Transferase(Phosphotransferase) domain 1"/>
    <property type="match status" value="1"/>
</dbReference>
<dbReference type="GO" id="GO:0055028">
    <property type="term" value="C:cortical microtubule"/>
    <property type="evidence" value="ECO:0007669"/>
    <property type="project" value="TreeGrafter"/>
</dbReference>
<keyword evidence="1" id="KW-0808">Transferase</keyword>
<dbReference type="AlphaFoldDB" id="A0A6N2KDT4"/>
<evidence type="ECO:0000313" key="7">
    <source>
        <dbReference type="EMBL" id="VFU21478.1"/>
    </source>
</evidence>
<accession>A0A6N2KDT4</accession>
<feature type="region of interest" description="Disordered" evidence="5">
    <location>
        <begin position="610"/>
        <end position="751"/>
    </location>
</feature>
<evidence type="ECO:0000259" key="6">
    <source>
        <dbReference type="PROSITE" id="PS50011"/>
    </source>
</evidence>
<dbReference type="PROSITE" id="PS50011">
    <property type="entry name" value="PROTEIN_KINASE_DOM"/>
    <property type="match status" value="1"/>
</dbReference>
<feature type="compositionally biased region" description="Basic residues" evidence="5">
    <location>
        <begin position="1"/>
        <end position="10"/>
    </location>
</feature>
<dbReference type="PROSITE" id="PS00108">
    <property type="entry name" value="PROTEIN_KINASE_ST"/>
    <property type="match status" value="1"/>
</dbReference>
<dbReference type="Pfam" id="PF23302">
    <property type="entry name" value="HTH_DNAJC9"/>
    <property type="match status" value="1"/>
</dbReference>
<keyword evidence="2" id="KW-0547">Nucleotide-binding</keyword>
<proteinExistence type="predicted"/>